<gene>
    <name evidence="5" type="ORF">ISN44_As08g035280</name>
</gene>
<evidence type="ECO:0000256" key="2">
    <source>
        <dbReference type="ARBA" id="ARBA00022982"/>
    </source>
</evidence>
<protein>
    <submittedName>
        <fullName evidence="5">Thioredoxin-like superfamily</fullName>
    </submittedName>
</protein>
<keyword evidence="2" id="KW-0813">Transport</keyword>
<accession>A0A8T2BDC1</accession>
<dbReference type="AlphaFoldDB" id="A0A8T2BDC1"/>
<keyword evidence="6" id="KW-1185">Reference proteome</keyword>
<keyword evidence="2" id="KW-0249">Electron transport</keyword>
<feature type="signal peptide" evidence="4">
    <location>
        <begin position="1"/>
        <end position="20"/>
    </location>
</feature>
<evidence type="ECO:0000256" key="4">
    <source>
        <dbReference type="SAM" id="SignalP"/>
    </source>
</evidence>
<keyword evidence="3" id="KW-0676">Redox-active center</keyword>
<dbReference type="EMBL" id="JAEFBJ010000008">
    <property type="protein sequence ID" value="KAG7584023.1"/>
    <property type="molecule type" value="Genomic_DNA"/>
</dbReference>
<comment type="similarity">
    <text evidence="1">Belongs to the thioredoxin family.</text>
</comment>
<name>A0A8T2BDC1_ARASU</name>
<dbReference type="GO" id="GO:0045454">
    <property type="term" value="P:cell redox homeostasis"/>
    <property type="evidence" value="ECO:0007669"/>
    <property type="project" value="TreeGrafter"/>
</dbReference>
<comment type="caution">
    <text evidence="5">The sequence shown here is derived from an EMBL/GenBank/DDBJ whole genome shotgun (WGS) entry which is preliminary data.</text>
</comment>
<reference evidence="5 6" key="1">
    <citation type="submission" date="2020-12" db="EMBL/GenBank/DDBJ databases">
        <title>Concerted genomic and epigenomic changes stabilize Arabidopsis allopolyploids.</title>
        <authorList>
            <person name="Chen Z."/>
        </authorList>
    </citation>
    <scope>NUCLEOTIDE SEQUENCE [LARGE SCALE GENOMIC DNA]</scope>
    <source>
        <strain evidence="5">As9502</strain>
        <tissue evidence="5">Leaf</tissue>
    </source>
</reference>
<evidence type="ECO:0000256" key="3">
    <source>
        <dbReference type="ARBA" id="ARBA00023284"/>
    </source>
</evidence>
<proteinExistence type="inferred from homology"/>
<evidence type="ECO:0000313" key="6">
    <source>
        <dbReference type="Proteomes" id="UP000694251"/>
    </source>
</evidence>
<feature type="chain" id="PRO_5035754278" evidence="4">
    <location>
        <begin position="21"/>
        <end position="124"/>
    </location>
</feature>
<dbReference type="GO" id="GO:0009507">
    <property type="term" value="C:chloroplast"/>
    <property type="evidence" value="ECO:0007669"/>
    <property type="project" value="TreeGrafter"/>
</dbReference>
<organism evidence="5 6">
    <name type="scientific">Arabidopsis suecica</name>
    <name type="common">Swedish thale-cress</name>
    <name type="synonym">Cardaminopsis suecica</name>
    <dbReference type="NCBI Taxonomy" id="45249"/>
    <lineage>
        <taxon>Eukaryota</taxon>
        <taxon>Viridiplantae</taxon>
        <taxon>Streptophyta</taxon>
        <taxon>Embryophyta</taxon>
        <taxon>Tracheophyta</taxon>
        <taxon>Spermatophyta</taxon>
        <taxon>Magnoliopsida</taxon>
        <taxon>eudicotyledons</taxon>
        <taxon>Gunneridae</taxon>
        <taxon>Pentapetalae</taxon>
        <taxon>rosids</taxon>
        <taxon>malvids</taxon>
        <taxon>Brassicales</taxon>
        <taxon>Brassicaceae</taxon>
        <taxon>Camelineae</taxon>
        <taxon>Arabidopsis</taxon>
    </lineage>
</organism>
<keyword evidence="4" id="KW-0732">Signal</keyword>
<sequence>MLVRIITVLMISLYLRVFHGKHIVFGYAQDESFKRSFRSPAITSQTTPRIGTAQKWWKKGLKENMREISSAQELVDSLTNAGDKLVVVDFFSPGCGCKALHPKICQLAKMKPWCAVSSGELRGT</sequence>
<dbReference type="Proteomes" id="UP000694251">
    <property type="component" value="Chromosome 8"/>
</dbReference>
<dbReference type="CDD" id="cd02947">
    <property type="entry name" value="TRX_family"/>
    <property type="match status" value="1"/>
</dbReference>
<dbReference type="OrthoDB" id="2121326at2759"/>
<dbReference type="PANTHER" id="PTHR43601">
    <property type="entry name" value="THIOREDOXIN, MITOCHONDRIAL"/>
    <property type="match status" value="1"/>
</dbReference>
<dbReference type="PANTHER" id="PTHR43601:SF9">
    <property type="entry name" value="THIOREDOXIN-LIKE 1-1, CHLOROPLASTIC"/>
    <property type="match status" value="1"/>
</dbReference>
<evidence type="ECO:0000313" key="5">
    <source>
        <dbReference type="EMBL" id="KAG7584023.1"/>
    </source>
</evidence>
<evidence type="ECO:0000256" key="1">
    <source>
        <dbReference type="ARBA" id="ARBA00008987"/>
    </source>
</evidence>